<evidence type="ECO:0000256" key="5">
    <source>
        <dbReference type="ARBA" id="ARBA00022917"/>
    </source>
</evidence>
<evidence type="ECO:0000256" key="3">
    <source>
        <dbReference type="ARBA" id="ARBA00022490"/>
    </source>
</evidence>
<dbReference type="OrthoDB" id="10250549at2759"/>
<evidence type="ECO:0000256" key="6">
    <source>
        <dbReference type="ARBA" id="ARBA00046432"/>
    </source>
</evidence>
<dbReference type="GO" id="GO:0003743">
    <property type="term" value="F:translation initiation factor activity"/>
    <property type="evidence" value="ECO:0007669"/>
    <property type="project" value="TreeGrafter"/>
</dbReference>
<comment type="subunit">
    <text evidence="6">Component of the translation initiation factor 2B (eIF2B) complex which is a heterodecamer of two sets of five different subunits: alpha, beta, gamma, delta and epsilon. Subunits alpha, beta and delta comprise a regulatory subcomplex and subunits epsilon and gamma comprise a catalytic subcomplex. Within the complex, the hexameric regulatory complex resides at the center, with the two heterodimeric catalytic subcomplexes bound on opposite sides.</text>
</comment>
<accession>A0A8H7ZRF4</accession>
<comment type="subcellular location">
    <subcellularLocation>
        <location evidence="1">Cytoplasm</location>
        <location evidence="1">Cytosol</location>
    </subcellularLocation>
</comment>
<evidence type="ECO:0000256" key="4">
    <source>
        <dbReference type="ARBA" id="ARBA00022540"/>
    </source>
</evidence>
<dbReference type="GO" id="GO:0002183">
    <property type="term" value="P:cytoplasmic translational initiation"/>
    <property type="evidence" value="ECO:0007669"/>
    <property type="project" value="TreeGrafter"/>
</dbReference>
<evidence type="ECO:0000256" key="2">
    <source>
        <dbReference type="ARBA" id="ARBA00007878"/>
    </source>
</evidence>
<dbReference type="GO" id="GO:0005851">
    <property type="term" value="C:eukaryotic translation initiation factor 2B complex"/>
    <property type="evidence" value="ECO:0007669"/>
    <property type="project" value="TreeGrafter"/>
</dbReference>
<organism evidence="7 8">
    <name type="scientific">Olpidium bornovanus</name>
    <dbReference type="NCBI Taxonomy" id="278681"/>
    <lineage>
        <taxon>Eukaryota</taxon>
        <taxon>Fungi</taxon>
        <taxon>Fungi incertae sedis</taxon>
        <taxon>Olpidiomycota</taxon>
        <taxon>Olpidiomycotina</taxon>
        <taxon>Olpidiomycetes</taxon>
        <taxon>Olpidiales</taxon>
        <taxon>Olpidiaceae</taxon>
        <taxon>Olpidium</taxon>
    </lineage>
</organism>
<keyword evidence="8" id="KW-1185">Reference proteome</keyword>
<comment type="similarity">
    <text evidence="2">Belongs to the eIF-2B gamma/epsilon subunits family.</text>
</comment>
<keyword evidence="4" id="KW-0396">Initiation factor</keyword>
<evidence type="ECO:0000313" key="8">
    <source>
        <dbReference type="Proteomes" id="UP000673691"/>
    </source>
</evidence>
<feature type="non-terminal residue" evidence="7">
    <location>
        <position position="169"/>
    </location>
</feature>
<evidence type="ECO:0000313" key="7">
    <source>
        <dbReference type="EMBL" id="KAG5457802.1"/>
    </source>
</evidence>
<evidence type="ECO:0000256" key="1">
    <source>
        <dbReference type="ARBA" id="ARBA00004514"/>
    </source>
</evidence>
<name>A0A8H7ZRF4_9FUNG</name>
<dbReference type="AlphaFoldDB" id="A0A8H7ZRF4"/>
<comment type="caution">
    <text evidence="7">The sequence shown here is derived from an EMBL/GenBank/DDBJ whole genome shotgun (WGS) entry which is preliminary data.</text>
</comment>
<keyword evidence="3" id="KW-0963">Cytoplasm</keyword>
<dbReference type="PANTHER" id="PTHR45989:SF1">
    <property type="entry name" value="TRANSLATION INITIATION FACTOR EIF-2B SUBUNIT GAMMA"/>
    <property type="match status" value="1"/>
</dbReference>
<sequence>MLTANTDDAPAPMWVGVDADDSRLVYLELIGEQTGLELRRSLVRRFPRMNVLTNLCDASLYVFKRWVIDVIAHDTELKSLGADVVPLLVKCQWNPKLAQRKGIDKYTSAPVPMVSSAEHLTPTKLASSEEQGVYCRIHIARPGATAELTGLHTEKRAKCGRANHISGYH</sequence>
<dbReference type="PANTHER" id="PTHR45989">
    <property type="entry name" value="TRANSLATION INITIATION FACTOR EIF-2B SUBUNIT GAMMA"/>
    <property type="match status" value="1"/>
</dbReference>
<dbReference type="GO" id="GO:0005829">
    <property type="term" value="C:cytosol"/>
    <property type="evidence" value="ECO:0007669"/>
    <property type="project" value="UniProtKB-SubCell"/>
</dbReference>
<dbReference type="InterPro" id="IPR051960">
    <property type="entry name" value="eIF2B_gamma"/>
</dbReference>
<gene>
    <name evidence="7" type="ORF">BJ554DRAFT_2094</name>
</gene>
<proteinExistence type="inferred from homology"/>
<dbReference type="EMBL" id="JAEFCI010009450">
    <property type="protein sequence ID" value="KAG5457802.1"/>
    <property type="molecule type" value="Genomic_DNA"/>
</dbReference>
<keyword evidence="5" id="KW-0648">Protein biosynthesis</keyword>
<protein>
    <submittedName>
        <fullName evidence="7">Uncharacterized protein</fullName>
    </submittedName>
</protein>
<dbReference type="Proteomes" id="UP000673691">
    <property type="component" value="Unassembled WGS sequence"/>
</dbReference>
<dbReference type="GO" id="GO:0005085">
    <property type="term" value="F:guanyl-nucleotide exchange factor activity"/>
    <property type="evidence" value="ECO:0007669"/>
    <property type="project" value="TreeGrafter"/>
</dbReference>
<reference evidence="7 8" key="1">
    <citation type="journal article" name="Sci. Rep.">
        <title>Genome-scale phylogenetic analyses confirm Olpidium as the closest living zoosporic fungus to the non-flagellated, terrestrial fungi.</title>
        <authorList>
            <person name="Chang Y."/>
            <person name="Rochon D."/>
            <person name="Sekimoto S."/>
            <person name="Wang Y."/>
            <person name="Chovatia M."/>
            <person name="Sandor L."/>
            <person name="Salamov A."/>
            <person name="Grigoriev I.V."/>
            <person name="Stajich J.E."/>
            <person name="Spatafora J.W."/>
        </authorList>
    </citation>
    <scope>NUCLEOTIDE SEQUENCE [LARGE SCALE GENOMIC DNA]</scope>
    <source>
        <strain evidence="7">S191</strain>
    </source>
</reference>